<feature type="coiled-coil region" evidence="6">
    <location>
        <begin position="247"/>
        <end position="274"/>
    </location>
</feature>
<comment type="similarity">
    <text evidence="5">Belongs to the ABC transporter superfamily. ABCF family. Uup subfamily.</text>
</comment>
<dbReference type="InterPro" id="IPR003439">
    <property type="entry name" value="ABC_transporter-like_ATP-bd"/>
</dbReference>
<reference evidence="9 10" key="1">
    <citation type="submission" date="2016-10" db="EMBL/GenBank/DDBJ databases">
        <authorList>
            <person name="de Groot N.N."/>
        </authorList>
    </citation>
    <scope>NUCLEOTIDE SEQUENCE [LARGE SCALE GENOMIC DNA]</scope>
    <source>
        <strain evidence="9 10">DSM 9990</strain>
    </source>
</reference>
<dbReference type="OrthoDB" id="9808609at2"/>
<dbReference type="InterPro" id="IPR051309">
    <property type="entry name" value="ABCF_ATPase"/>
</dbReference>
<dbReference type="SMART" id="SM00382">
    <property type="entry name" value="AAA"/>
    <property type="match status" value="2"/>
</dbReference>
<evidence type="ECO:0000256" key="6">
    <source>
        <dbReference type="SAM" id="Coils"/>
    </source>
</evidence>
<dbReference type="PANTHER" id="PTHR42855:SF2">
    <property type="entry name" value="DRUG RESISTANCE ABC TRANSPORTER,ATP-BINDING PROTEIN"/>
    <property type="match status" value="1"/>
</dbReference>
<keyword evidence="2" id="KW-0547">Nucleotide-binding</keyword>
<keyword evidence="1" id="KW-0677">Repeat</keyword>
<dbReference type="Proteomes" id="UP000199611">
    <property type="component" value="Unassembled WGS sequence"/>
</dbReference>
<feature type="domain" description="ABC transporter" evidence="8">
    <location>
        <begin position="2"/>
        <end position="258"/>
    </location>
</feature>
<dbReference type="Gene3D" id="1.10.287.380">
    <property type="entry name" value="Valyl-tRNA synthetase, C-terminal domain"/>
    <property type="match status" value="1"/>
</dbReference>
<dbReference type="GO" id="GO:0005524">
    <property type="term" value="F:ATP binding"/>
    <property type="evidence" value="ECO:0007669"/>
    <property type="project" value="UniProtKB-KW"/>
</dbReference>
<dbReference type="Gene3D" id="3.40.50.300">
    <property type="entry name" value="P-loop containing nucleotide triphosphate hydrolases"/>
    <property type="match status" value="2"/>
</dbReference>
<dbReference type="InterPro" id="IPR003593">
    <property type="entry name" value="AAA+_ATPase"/>
</dbReference>
<dbReference type="InterPro" id="IPR032781">
    <property type="entry name" value="ABC_tran_Xtn"/>
</dbReference>
<evidence type="ECO:0000256" key="5">
    <source>
        <dbReference type="ARBA" id="ARBA00061478"/>
    </source>
</evidence>
<dbReference type="EMBL" id="FOUU01000011">
    <property type="protein sequence ID" value="SFN04045.1"/>
    <property type="molecule type" value="Genomic_DNA"/>
</dbReference>
<comment type="catalytic activity">
    <reaction evidence="4">
        <text>ATP + H2O = ADP + phosphate + H(+)</text>
        <dbReference type="Rhea" id="RHEA:13065"/>
        <dbReference type="ChEBI" id="CHEBI:15377"/>
        <dbReference type="ChEBI" id="CHEBI:15378"/>
        <dbReference type="ChEBI" id="CHEBI:30616"/>
        <dbReference type="ChEBI" id="CHEBI:43474"/>
        <dbReference type="ChEBI" id="CHEBI:456216"/>
    </reaction>
</comment>
<dbReference type="FunFam" id="3.40.50.300:FF:000011">
    <property type="entry name" value="Putative ABC transporter ATP-binding component"/>
    <property type="match status" value="1"/>
</dbReference>
<dbReference type="SUPFAM" id="SSF52540">
    <property type="entry name" value="P-loop containing nucleoside triphosphate hydrolases"/>
    <property type="match status" value="2"/>
</dbReference>
<name>A0A1I4VSB6_9BACT</name>
<keyword evidence="3 9" id="KW-0067">ATP-binding</keyword>
<evidence type="ECO:0000256" key="4">
    <source>
        <dbReference type="ARBA" id="ARBA00049360"/>
    </source>
</evidence>
<keyword evidence="6" id="KW-0175">Coiled coil</keyword>
<protein>
    <submittedName>
        <fullName evidence="9">ATP-binding cassette, subfamily F, member 3</fullName>
    </submittedName>
</protein>
<evidence type="ECO:0000256" key="2">
    <source>
        <dbReference type="ARBA" id="ARBA00022741"/>
    </source>
</evidence>
<dbReference type="STRING" id="39841.SAMN05660836_02438"/>
<dbReference type="PANTHER" id="PTHR42855">
    <property type="entry name" value="ABC TRANSPORTER ATP-BINDING SUBUNIT"/>
    <property type="match status" value="1"/>
</dbReference>
<evidence type="ECO:0000259" key="8">
    <source>
        <dbReference type="PROSITE" id="PS50893"/>
    </source>
</evidence>
<accession>A0A1I4VSB6</accession>
<evidence type="ECO:0000313" key="10">
    <source>
        <dbReference type="Proteomes" id="UP000199611"/>
    </source>
</evidence>
<keyword evidence="10" id="KW-1185">Reference proteome</keyword>
<gene>
    <name evidence="9" type="ORF">SAMN05660836_02438</name>
</gene>
<dbReference type="Pfam" id="PF16326">
    <property type="entry name" value="ABC_tran_CTD"/>
    <property type="match status" value="1"/>
</dbReference>
<dbReference type="AlphaFoldDB" id="A0A1I4VSB6"/>
<dbReference type="InterPro" id="IPR037118">
    <property type="entry name" value="Val-tRNA_synth_C_sf"/>
</dbReference>
<dbReference type="InterPro" id="IPR032524">
    <property type="entry name" value="ABC_tran_C"/>
</dbReference>
<dbReference type="Pfam" id="PF00005">
    <property type="entry name" value="ABC_tran"/>
    <property type="match status" value="2"/>
</dbReference>
<dbReference type="RefSeq" id="WP_093396139.1">
    <property type="nucleotide sequence ID" value="NZ_FOUU01000011.1"/>
</dbReference>
<evidence type="ECO:0000313" key="9">
    <source>
        <dbReference type="EMBL" id="SFN04045.1"/>
    </source>
</evidence>
<dbReference type="FunFam" id="3.40.50.300:FF:000309">
    <property type="entry name" value="ABC transporter ATP-binding protein"/>
    <property type="match status" value="1"/>
</dbReference>
<dbReference type="PROSITE" id="PS50893">
    <property type="entry name" value="ABC_TRANSPORTER_2"/>
    <property type="match status" value="2"/>
</dbReference>
<feature type="coiled-coil region" evidence="6">
    <location>
        <begin position="85"/>
        <end position="132"/>
    </location>
</feature>
<dbReference type="CDD" id="cd03221">
    <property type="entry name" value="ABCF_EF-3"/>
    <property type="match status" value="2"/>
</dbReference>
<dbReference type="GO" id="GO:0016887">
    <property type="term" value="F:ATP hydrolysis activity"/>
    <property type="evidence" value="ECO:0007669"/>
    <property type="project" value="InterPro"/>
</dbReference>
<organism evidence="9 10">
    <name type="scientific">Thermodesulforhabdus norvegica</name>
    <dbReference type="NCBI Taxonomy" id="39841"/>
    <lineage>
        <taxon>Bacteria</taxon>
        <taxon>Pseudomonadati</taxon>
        <taxon>Thermodesulfobacteriota</taxon>
        <taxon>Syntrophobacteria</taxon>
        <taxon>Syntrophobacterales</taxon>
        <taxon>Thermodesulforhabdaceae</taxon>
        <taxon>Thermodesulforhabdus</taxon>
    </lineage>
</organism>
<dbReference type="PROSITE" id="PS00211">
    <property type="entry name" value="ABC_TRANSPORTER_1"/>
    <property type="match status" value="2"/>
</dbReference>
<dbReference type="InterPro" id="IPR027417">
    <property type="entry name" value="P-loop_NTPase"/>
</dbReference>
<evidence type="ECO:0000256" key="3">
    <source>
        <dbReference type="ARBA" id="ARBA00022840"/>
    </source>
</evidence>
<feature type="region of interest" description="Disordered" evidence="7">
    <location>
        <begin position="541"/>
        <end position="562"/>
    </location>
</feature>
<proteinExistence type="inferred from homology"/>
<evidence type="ECO:0000256" key="1">
    <source>
        <dbReference type="ARBA" id="ARBA00022737"/>
    </source>
</evidence>
<evidence type="ECO:0000256" key="7">
    <source>
        <dbReference type="SAM" id="MobiDB-lite"/>
    </source>
</evidence>
<dbReference type="Pfam" id="PF12848">
    <property type="entry name" value="ABC_tran_Xtn"/>
    <property type="match status" value="1"/>
</dbReference>
<feature type="domain" description="ABC transporter" evidence="8">
    <location>
        <begin position="325"/>
        <end position="539"/>
    </location>
</feature>
<sequence length="657" mass="75829">MIALQNVSRTFGDDVVFSGVSSIIRPGDKIGLVGTNGAGKTTLLRIIAGEIEPDGGTVTRPKNVRVAYLPQECSLSAEGSLIDHVQKVNRDLELLKEEISKLEHLMKEVSTREETEKLALRYARALEQLESLSGYDLKARAEKILSGLGFPEAWWDRPLGSLSGGWIMRAELARLLLSEPDVLLLDEPTNHLDWPSIMWLEEFLKSFKGSLVMVSHDREFLNRLVFRIWELENGSFYEYQGNYDSYREQREERLRHLRSAYKQQQERIRQIEEFIARNRVRKDRARQVQSRIKMLEKMELIELPPSVEPIDFLFPQPERSGRVVVELRNVSKRFGDTTLYEGLNLLVERGHRIAFIGANGTGKSTLLKMIAGEVTPDCGTIALGTRVKIGYFSQHRMEMLNPDFTVLEEAFSVSGDLTNFQVRQILGAFGFGDTDLDKRTVVLSGGEKARLCLCKLIFERPNLLLLDEPTNHLDIPSRETLEKALLEFEGTVCFVSHDRKFIDALATQVWYFDKGKVEAFPGNYRDFEEIWKNRLCQAGEENRKEDRKAGGERRKKSSDERKRLEAELRNALYRRKKPLMDEIAHIEERIEEIQKEMEQIEKLLSEPETYRDPGKIGELNRRYSELKSENNRLTLLWEEKSIKLEELEREFRAQLCG</sequence>
<dbReference type="GO" id="GO:0003677">
    <property type="term" value="F:DNA binding"/>
    <property type="evidence" value="ECO:0007669"/>
    <property type="project" value="InterPro"/>
</dbReference>
<dbReference type="InterPro" id="IPR017871">
    <property type="entry name" value="ABC_transporter-like_CS"/>
</dbReference>